<sequence>MPSPKRGCLGVGGEHGPPTGPLDHFEHQLRLTLGIAAIGLAAIGLNEQIHIPLAGGASCGGRSGRLAETGTARA</sequence>
<feature type="region of interest" description="Disordered" evidence="1">
    <location>
        <begin position="1"/>
        <end position="23"/>
    </location>
</feature>
<name>A0ABU1YZW3_9MICC</name>
<dbReference type="RefSeq" id="WP_310247187.1">
    <property type="nucleotide sequence ID" value="NZ_JAVDXX010000001.1"/>
</dbReference>
<reference evidence="2" key="1">
    <citation type="submission" date="2023-07" db="EMBL/GenBank/DDBJ databases">
        <title>Sequencing the genomes of 1000 actinobacteria strains.</title>
        <authorList>
            <person name="Klenk H.-P."/>
        </authorList>
    </citation>
    <scope>NUCLEOTIDE SEQUENCE</scope>
    <source>
        <strain evidence="2">DSM 13068</strain>
    </source>
</reference>
<accession>A0ABU1YZW3</accession>
<dbReference type="EMBL" id="JAVDXX010000001">
    <property type="protein sequence ID" value="MDR7293905.1"/>
    <property type="molecule type" value="Genomic_DNA"/>
</dbReference>
<keyword evidence="3" id="KW-1185">Reference proteome</keyword>
<protein>
    <submittedName>
        <fullName evidence="2">Uncharacterized protein</fullName>
    </submittedName>
</protein>
<comment type="caution">
    <text evidence="2">The sequence shown here is derived from an EMBL/GenBank/DDBJ whole genome shotgun (WGS) entry which is preliminary data.</text>
</comment>
<evidence type="ECO:0000313" key="3">
    <source>
        <dbReference type="Proteomes" id="UP001180715"/>
    </source>
</evidence>
<evidence type="ECO:0000256" key="1">
    <source>
        <dbReference type="SAM" id="MobiDB-lite"/>
    </source>
</evidence>
<gene>
    <name evidence="2" type="ORF">J2S67_001173</name>
</gene>
<proteinExistence type="predicted"/>
<evidence type="ECO:0000313" key="2">
    <source>
        <dbReference type="EMBL" id="MDR7293905.1"/>
    </source>
</evidence>
<organism evidence="2 3">
    <name type="scientific">Pseudoglutamicibacter albus</name>
    <dbReference type="NCBI Taxonomy" id="98671"/>
    <lineage>
        <taxon>Bacteria</taxon>
        <taxon>Bacillati</taxon>
        <taxon>Actinomycetota</taxon>
        <taxon>Actinomycetes</taxon>
        <taxon>Micrococcales</taxon>
        <taxon>Micrococcaceae</taxon>
        <taxon>Pseudoglutamicibacter</taxon>
    </lineage>
</organism>
<dbReference type="Proteomes" id="UP001180715">
    <property type="component" value="Unassembled WGS sequence"/>
</dbReference>